<organism evidence="1 2">
    <name type="scientific">Shewanella denitrificans (strain OS217 / ATCC BAA-1090 / DSM 15013)</name>
    <dbReference type="NCBI Taxonomy" id="318161"/>
    <lineage>
        <taxon>Bacteria</taxon>
        <taxon>Pseudomonadati</taxon>
        <taxon>Pseudomonadota</taxon>
        <taxon>Gammaproteobacteria</taxon>
        <taxon>Alteromonadales</taxon>
        <taxon>Shewanellaceae</taxon>
        <taxon>Shewanella</taxon>
    </lineage>
</organism>
<evidence type="ECO:0000313" key="2">
    <source>
        <dbReference type="Proteomes" id="UP000001982"/>
    </source>
</evidence>
<reference evidence="1 2" key="1">
    <citation type="submission" date="2006-03" db="EMBL/GenBank/DDBJ databases">
        <title>Complete sequence of Shewanella denitrificans OS217.</title>
        <authorList>
            <consortium name="US DOE Joint Genome Institute"/>
            <person name="Copeland A."/>
            <person name="Lucas S."/>
            <person name="Lapidus A."/>
            <person name="Barry K."/>
            <person name="Detter J.C."/>
            <person name="Glavina del Rio T."/>
            <person name="Hammon N."/>
            <person name="Israni S."/>
            <person name="Dalin E."/>
            <person name="Tice H."/>
            <person name="Pitluck S."/>
            <person name="Brettin T."/>
            <person name="Bruce D."/>
            <person name="Han C."/>
            <person name="Tapia R."/>
            <person name="Gilna P."/>
            <person name="Kiss H."/>
            <person name="Schmutz J."/>
            <person name="Larimer F."/>
            <person name="Land M."/>
            <person name="Hauser L."/>
            <person name="Kyrpides N."/>
            <person name="Lykidis A."/>
            <person name="Richardson P."/>
        </authorList>
    </citation>
    <scope>NUCLEOTIDE SEQUENCE [LARGE SCALE GENOMIC DNA]</scope>
    <source>
        <strain evidence="2">OS217 / ATCC BAA-1090 / DSM 15013</strain>
    </source>
</reference>
<sequence length="55" mass="6461">MFLASECNQKRIRKLGKRFHGPVATLQELTLYCEHLEKWLRHFANSPFVRTVAST</sequence>
<dbReference type="AlphaFoldDB" id="Q12LY7"/>
<keyword evidence="2" id="KW-1185">Reference proteome</keyword>
<gene>
    <name evidence="1" type="ordered locus">Sden_2259</name>
</gene>
<accession>Q12LY7</accession>
<evidence type="ECO:0008006" key="3">
    <source>
        <dbReference type="Google" id="ProtNLM"/>
    </source>
</evidence>
<evidence type="ECO:0000313" key="1">
    <source>
        <dbReference type="EMBL" id="ABE55539.1"/>
    </source>
</evidence>
<dbReference type="HOGENOM" id="CLU_3029913_0_0_6"/>
<dbReference type="Proteomes" id="UP000001982">
    <property type="component" value="Chromosome"/>
</dbReference>
<protein>
    <recommendedName>
        <fullName evidence="3">Transposase</fullName>
    </recommendedName>
</protein>
<dbReference type="EMBL" id="CP000302">
    <property type="protein sequence ID" value="ABE55539.1"/>
    <property type="molecule type" value="Genomic_DNA"/>
</dbReference>
<dbReference type="KEGG" id="sdn:Sden_2259"/>
<name>Q12LY7_SHEDO</name>
<proteinExistence type="predicted"/>